<evidence type="ECO:0000256" key="4">
    <source>
        <dbReference type="ARBA" id="ARBA00022741"/>
    </source>
</evidence>
<evidence type="ECO:0000256" key="9">
    <source>
        <dbReference type="SAM" id="MobiDB-lite"/>
    </source>
</evidence>
<dbReference type="EMBL" id="RWIC01000091">
    <property type="protein sequence ID" value="TKC50221.1"/>
    <property type="molecule type" value="Genomic_DNA"/>
</dbReference>
<evidence type="ECO:0000256" key="3">
    <source>
        <dbReference type="ARBA" id="ARBA00014587"/>
    </source>
</evidence>
<dbReference type="AlphaFoldDB" id="A0A4U1FJN6"/>
<evidence type="ECO:0000256" key="5">
    <source>
        <dbReference type="ARBA" id="ARBA00022801"/>
    </source>
</evidence>
<reference evidence="11" key="1">
    <citation type="journal article" date="2019" name="IScience">
        <title>Narwhal Genome Reveals Long-Term Low Genetic Diversity despite Current Large Abundance Size.</title>
        <authorList>
            <person name="Westbury M.V."/>
            <person name="Petersen B."/>
            <person name="Garde E."/>
            <person name="Heide-Jorgensen M.P."/>
            <person name="Lorenzen E.D."/>
        </authorList>
    </citation>
    <scope>NUCLEOTIDE SEQUENCE [LARGE SCALE GENOMIC DNA]</scope>
</reference>
<accession>A0A4U1FJN6</accession>
<comment type="caution">
    <text evidence="10">The sequence shown here is derived from an EMBL/GenBank/DDBJ whole genome shotgun (WGS) entry which is preliminary data.</text>
</comment>
<dbReference type="FunFam" id="3.40.50.300:FF:000616">
    <property type="entry name" value="GPN-loop GTPase 3"/>
    <property type="match status" value="1"/>
</dbReference>
<name>A0A4U1FJN6_MONMO</name>
<evidence type="ECO:0000313" key="11">
    <source>
        <dbReference type="Proteomes" id="UP000308365"/>
    </source>
</evidence>
<dbReference type="InterPro" id="IPR027417">
    <property type="entry name" value="P-loop_NTPase"/>
</dbReference>
<dbReference type="InterPro" id="IPR004130">
    <property type="entry name" value="Gpn"/>
</dbReference>
<keyword evidence="4 8" id="KW-0547">Nucleotide-binding</keyword>
<evidence type="ECO:0000256" key="7">
    <source>
        <dbReference type="ARBA" id="ARBA00063106"/>
    </source>
</evidence>
<evidence type="ECO:0000313" key="10">
    <source>
        <dbReference type="EMBL" id="TKC50221.1"/>
    </source>
</evidence>
<dbReference type="Proteomes" id="UP000308365">
    <property type="component" value="Unassembled WGS sequence"/>
</dbReference>
<comment type="subunit">
    <text evidence="7">Heterodimer with GPN1. Binds to RNA polymerase II (RNAPII). Interacts directly with subunits RPB4 and RPB7 and the CTD of RPB1.</text>
</comment>
<comment type="subunit">
    <text evidence="8">Binds to RNA polymerase II (RNAPII).</text>
</comment>
<sequence>GCVTERKYTFPLKRKVPSTSVPDPLQICKSRGSPYRSNISTQIKDQGTRLRDAECYGCPLSPGQPDLARISTIFFSQLLLRTRKPSSGFSQNAFHMGFGLPDTPLKGASWWRSGSRRREVSGTAGASMPRYAQLVMGPAGSGKSTYCATIVQHCEALNRSVQVVNLDPAAEHFNYSVMADIRELIEVDDVMEDSTLQFGPNGGLVFCMEYFANNFDWLEDCLGHVEDDYILFDCPGQIELYTHLPVMKQLVQQLEQWEFRVCGVFLVDSQFMVESFKFISGILSALSAMISLEIPQVNVMTKMDLLSKKAKKEIEKFLDPDMYSLLDDPTSDLRSKKFKKLTNAICGLIDDYSMVRFLPYDQSDEESMNIVLQHIDFAIQYGEDLEFKEPKEHEDESSSVFDEYFQEHQNE</sequence>
<dbReference type="Pfam" id="PF03029">
    <property type="entry name" value="ATP_bind_1"/>
    <property type="match status" value="1"/>
</dbReference>
<organism evidence="10 11">
    <name type="scientific">Monodon monoceros</name>
    <name type="common">Narwhal</name>
    <name type="synonym">Ceratodon monodon</name>
    <dbReference type="NCBI Taxonomy" id="40151"/>
    <lineage>
        <taxon>Eukaryota</taxon>
        <taxon>Metazoa</taxon>
        <taxon>Chordata</taxon>
        <taxon>Craniata</taxon>
        <taxon>Vertebrata</taxon>
        <taxon>Euteleostomi</taxon>
        <taxon>Mammalia</taxon>
        <taxon>Eutheria</taxon>
        <taxon>Laurasiatheria</taxon>
        <taxon>Artiodactyla</taxon>
        <taxon>Whippomorpha</taxon>
        <taxon>Cetacea</taxon>
        <taxon>Odontoceti</taxon>
        <taxon>Monodontidae</taxon>
        <taxon>Monodon</taxon>
    </lineage>
</organism>
<protein>
    <recommendedName>
        <fullName evidence="3 8">GPN-loop GTPase 3</fullName>
    </recommendedName>
</protein>
<comment type="function">
    <text evidence="8">Small GTPase required for proper nuclear import of RNA polymerase II and III (RNAPII and RNAPIII). May act at an RNAP assembly step prior to nuclear import.</text>
</comment>
<dbReference type="CDD" id="cd17872">
    <property type="entry name" value="GPN3"/>
    <property type="match status" value="1"/>
</dbReference>
<gene>
    <name evidence="10" type="ORF">EI555_000714</name>
</gene>
<comment type="function">
    <text evidence="1">Small GTPase required for proper localization of RNA polymerase II (RNAPII). May act at an RNAP assembly step prior to nuclear import.</text>
</comment>
<evidence type="ECO:0000256" key="8">
    <source>
        <dbReference type="RuleBase" id="RU365059"/>
    </source>
</evidence>
<evidence type="ECO:0000256" key="6">
    <source>
        <dbReference type="ARBA" id="ARBA00023134"/>
    </source>
</evidence>
<keyword evidence="6 8" id="KW-0342">GTP-binding</keyword>
<dbReference type="SUPFAM" id="SSF52540">
    <property type="entry name" value="P-loop containing nucleoside triphosphate hydrolases"/>
    <property type="match status" value="1"/>
</dbReference>
<feature type="non-terminal residue" evidence="10">
    <location>
        <position position="1"/>
    </location>
</feature>
<feature type="region of interest" description="Disordered" evidence="9">
    <location>
        <begin position="388"/>
        <end position="411"/>
    </location>
</feature>
<comment type="similarity">
    <text evidence="2 8">Belongs to the GPN-loop GTPase family.</text>
</comment>
<dbReference type="Gene3D" id="3.40.50.300">
    <property type="entry name" value="P-loop containing nucleotide triphosphate hydrolases"/>
    <property type="match status" value="1"/>
</dbReference>
<dbReference type="GO" id="GO:0003924">
    <property type="term" value="F:GTPase activity"/>
    <property type="evidence" value="ECO:0007669"/>
    <property type="project" value="TreeGrafter"/>
</dbReference>
<dbReference type="PANTHER" id="PTHR21231:SF7">
    <property type="entry name" value="GPN-LOOP GTPASE 3"/>
    <property type="match status" value="1"/>
</dbReference>
<evidence type="ECO:0000256" key="1">
    <source>
        <dbReference type="ARBA" id="ARBA00002411"/>
    </source>
</evidence>
<evidence type="ECO:0000256" key="2">
    <source>
        <dbReference type="ARBA" id="ARBA00005290"/>
    </source>
</evidence>
<keyword evidence="5 8" id="KW-0378">Hydrolase</keyword>
<dbReference type="GO" id="GO:0005525">
    <property type="term" value="F:GTP binding"/>
    <property type="evidence" value="ECO:0007669"/>
    <property type="project" value="UniProtKB-KW"/>
</dbReference>
<dbReference type="PANTHER" id="PTHR21231">
    <property type="entry name" value="XPA-BINDING PROTEIN 1-RELATED"/>
    <property type="match status" value="1"/>
</dbReference>
<proteinExistence type="inferred from homology"/>
<dbReference type="InterPro" id="IPR030228">
    <property type="entry name" value="Gpn3"/>
</dbReference>